<evidence type="ECO:0000313" key="2">
    <source>
        <dbReference type="Proteomes" id="UP000015106"/>
    </source>
</evidence>
<reference evidence="2" key="1">
    <citation type="journal article" date="2013" name="Nature">
        <title>Draft genome of the wheat A-genome progenitor Triticum urartu.</title>
        <authorList>
            <person name="Ling H.Q."/>
            <person name="Zhao S."/>
            <person name="Liu D."/>
            <person name="Wang J."/>
            <person name="Sun H."/>
            <person name="Zhang C."/>
            <person name="Fan H."/>
            <person name="Li D."/>
            <person name="Dong L."/>
            <person name="Tao Y."/>
            <person name="Gao C."/>
            <person name="Wu H."/>
            <person name="Li Y."/>
            <person name="Cui Y."/>
            <person name="Guo X."/>
            <person name="Zheng S."/>
            <person name="Wang B."/>
            <person name="Yu K."/>
            <person name="Liang Q."/>
            <person name="Yang W."/>
            <person name="Lou X."/>
            <person name="Chen J."/>
            <person name="Feng M."/>
            <person name="Jian J."/>
            <person name="Zhang X."/>
            <person name="Luo G."/>
            <person name="Jiang Y."/>
            <person name="Liu J."/>
            <person name="Wang Z."/>
            <person name="Sha Y."/>
            <person name="Zhang B."/>
            <person name="Wu H."/>
            <person name="Tang D."/>
            <person name="Shen Q."/>
            <person name="Xue P."/>
            <person name="Zou S."/>
            <person name="Wang X."/>
            <person name="Liu X."/>
            <person name="Wang F."/>
            <person name="Yang Y."/>
            <person name="An X."/>
            <person name="Dong Z."/>
            <person name="Zhang K."/>
            <person name="Zhang X."/>
            <person name="Luo M.C."/>
            <person name="Dvorak J."/>
            <person name="Tong Y."/>
            <person name="Wang J."/>
            <person name="Yang H."/>
            <person name="Li Z."/>
            <person name="Wang D."/>
            <person name="Zhang A."/>
            <person name="Wang J."/>
        </authorList>
    </citation>
    <scope>NUCLEOTIDE SEQUENCE</scope>
    <source>
        <strain evidence="2">cv. G1812</strain>
    </source>
</reference>
<dbReference type="AlphaFoldDB" id="A0A8R7UB60"/>
<accession>A0A8R7UB60</accession>
<organism evidence="1 2">
    <name type="scientific">Triticum urartu</name>
    <name type="common">Red wild einkorn</name>
    <name type="synonym">Crithodium urartu</name>
    <dbReference type="NCBI Taxonomy" id="4572"/>
    <lineage>
        <taxon>Eukaryota</taxon>
        <taxon>Viridiplantae</taxon>
        <taxon>Streptophyta</taxon>
        <taxon>Embryophyta</taxon>
        <taxon>Tracheophyta</taxon>
        <taxon>Spermatophyta</taxon>
        <taxon>Magnoliopsida</taxon>
        <taxon>Liliopsida</taxon>
        <taxon>Poales</taxon>
        <taxon>Poaceae</taxon>
        <taxon>BOP clade</taxon>
        <taxon>Pooideae</taxon>
        <taxon>Triticodae</taxon>
        <taxon>Triticeae</taxon>
        <taxon>Triticinae</taxon>
        <taxon>Triticum</taxon>
    </lineage>
</organism>
<proteinExistence type="predicted"/>
<dbReference type="EnsemblPlants" id="TuG1812G0400003195.01.T01">
    <property type="protein sequence ID" value="TuG1812G0400003195.01.T01.cds406874"/>
    <property type="gene ID" value="TuG1812G0400003195.01"/>
</dbReference>
<keyword evidence="2" id="KW-1185">Reference proteome</keyword>
<reference evidence="1" key="3">
    <citation type="submission" date="2022-06" db="UniProtKB">
        <authorList>
            <consortium name="EnsemblPlants"/>
        </authorList>
    </citation>
    <scope>IDENTIFICATION</scope>
</reference>
<protein>
    <submittedName>
        <fullName evidence="1">Uncharacterized protein</fullName>
    </submittedName>
</protein>
<dbReference type="Proteomes" id="UP000015106">
    <property type="component" value="Chromosome 4"/>
</dbReference>
<evidence type="ECO:0000313" key="1">
    <source>
        <dbReference type="EnsemblPlants" id="TuG1812G0400003195.01.T01.cds406874"/>
    </source>
</evidence>
<dbReference type="Gramene" id="TuG1812G0400003195.01.T01">
    <property type="protein sequence ID" value="TuG1812G0400003195.01.T01.cds406874"/>
    <property type="gene ID" value="TuG1812G0400003195.01"/>
</dbReference>
<sequence length="197" mass="20698">MEAALLEAGARGVCGGGHQQAQPVLLADERRREPLQHGAVGLGGPCHLELGPEVDVHQHALAVAALRAGGEEDVHVGVLAGGVGRRLVPAGEAERGVVAHGAEGRREEAEEVALARPRRAVALHERGHVGEQVALPETGAVDEALKAHTEKWKRTVSSVRALVPGVIDGDKRPAGDEAKTIMKKKSALGRRHAHYLP</sequence>
<name>A0A8R7UB60_TRIUA</name>
<reference evidence="1" key="2">
    <citation type="submission" date="2018-03" db="EMBL/GenBank/DDBJ databases">
        <title>The Triticum urartu genome reveals the dynamic nature of wheat genome evolution.</title>
        <authorList>
            <person name="Ling H."/>
            <person name="Ma B."/>
            <person name="Shi X."/>
            <person name="Liu H."/>
            <person name="Dong L."/>
            <person name="Sun H."/>
            <person name="Cao Y."/>
            <person name="Gao Q."/>
            <person name="Zheng S."/>
            <person name="Li Y."/>
            <person name="Yu Y."/>
            <person name="Du H."/>
            <person name="Qi M."/>
            <person name="Li Y."/>
            <person name="Yu H."/>
            <person name="Cui Y."/>
            <person name="Wang N."/>
            <person name="Chen C."/>
            <person name="Wu H."/>
            <person name="Zhao Y."/>
            <person name="Zhang J."/>
            <person name="Li Y."/>
            <person name="Zhou W."/>
            <person name="Zhang B."/>
            <person name="Hu W."/>
            <person name="Eijk M."/>
            <person name="Tang J."/>
            <person name="Witsenboer H."/>
            <person name="Zhao S."/>
            <person name="Li Z."/>
            <person name="Zhang A."/>
            <person name="Wang D."/>
            <person name="Liang C."/>
        </authorList>
    </citation>
    <scope>NUCLEOTIDE SEQUENCE [LARGE SCALE GENOMIC DNA]</scope>
    <source>
        <strain evidence="1">cv. G1812</strain>
    </source>
</reference>